<feature type="compositionally biased region" description="Basic and acidic residues" evidence="1">
    <location>
        <begin position="2019"/>
        <end position="2035"/>
    </location>
</feature>
<name>A0A0G4HDN3_9ALVE</name>
<gene>
    <name evidence="2" type="ORF">Cvel_6381</name>
</gene>
<feature type="compositionally biased region" description="Basic and acidic residues" evidence="1">
    <location>
        <begin position="637"/>
        <end position="661"/>
    </location>
</feature>
<dbReference type="EMBL" id="CDMZ01002333">
    <property type="protein sequence ID" value="CEM41897.1"/>
    <property type="molecule type" value="Genomic_DNA"/>
</dbReference>
<feature type="region of interest" description="Disordered" evidence="1">
    <location>
        <begin position="1769"/>
        <end position="1844"/>
    </location>
</feature>
<dbReference type="VEuPathDB" id="CryptoDB:Cvel_6381"/>
<feature type="compositionally biased region" description="Basic and acidic residues" evidence="1">
    <location>
        <begin position="1186"/>
        <end position="1210"/>
    </location>
</feature>
<feature type="compositionally biased region" description="Basic and acidic residues" evidence="1">
    <location>
        <begin position="374"/>
        <end position="383"/>
    </location>
</feature>
<evidence type="ECO:0000313" key="2">
    <source>
        <dbReference type="EMBL" id="CEM41897.1"/>
    </source>
</evidence>
<feature type="compositionally biased region" description="Basic and acidic residues" evidence="1">
    <location>
        <begin position="1831"/>
        <end position="1844"/>
    </location>
</feature>
<feature type="region of interest" description="Disordered" evidence="1">
    <location>
        <begin position="1610"/>
        <end position="1632"/>
    </location>
</feature>
<feature type="compositionally biased region" description="Gly residues" evidence="1">
    <location>
        <begin position="1998"/>
        <end position="2010"/>
    </location>
</feature>
<feature type="compositionally biased region" description="Basic and acidic residues" evidence="1">
    <location>
        <begin position="519"/>
        <end position="570"/>
    </location>
</feature>
<feature type="compositionally biased region" description="Basic and acidic residues" evidence="1">
    <location>
        <begin position="806"/>
        <end position="817"/>
    </location>
</feature>
<feature type="region of interest" description="Disordered" evidence="1">
    <location>
        <begin position="150"/>
        <end position="351"/>
    </location>
</feature>
<feature type="compositionally biased region" description="Basic and acidic residues" evidence="1">
    <location>
        <begin position="1776"/>
        <end position="1816"/>
    </location>
</feature>
<feature type="compositionally biased region" description="Low complexity" evidence="1">
    <location>
        <begin position="828"/>
        <end position="842"/>
    </location>
</feature>
<feature type="compositionally biased region" description="Polar residues" evidence="1">
    <location>
        <begin position="796"/>
        <end position="805"/>
    </location>
</feature>
<accession>A0A0G4HDN3</accession>
<feature type="compositionally biased region" description="Basic residues" evidence="1">
    <location>
        <begin position="1006"/>
        <end position="1018"/>
    </location>
</feature>
<feature type="compositionally biased region" description="Polar residues" evidence="1">
    <location>
        <begin position="221"/>
        <end position="234"/>
    </location>
</feature>
<feature type="compositionally biased region" description="Basic and acidic residues" evidence="1">
    <location>
        <begin position="1046"/>
        <end position="1056"/>
    </location>
</feature>
<feature type="compositionally biased region" description="Polar residues" evidence="1">
    <location>
        <begin position="1240"/>
        <end position="1250"/>
    </location>
</feature>
<feature type="compositionally biased region" description="Basic and acidic residues" evidence="1">
    <location>
        <begin position="1299"/>
        <end position="1318"/>
    </location>
</feature>
<feature type="compositionally biased region" description="Basic and acidic residues" evidence="1">
    <location>
        <begin position="748"/>
        <end position="760"/>
    </location>
</feature>
<feature type="compositionally biased region" description="Low complexity" evidence="1">
    <location>
        <begin position="1057"/>
        <end position="1069"/>
    </location>
</feature>
<protein>
    <submittedName>
        <fullName evidence="2">Uncharacterized protein</fullName>
    </submittedName>
</protein>
<feature type="compositionally biased region" description="Basic and acidic residues" evidence="1">
    <location>
        <begin position="410"/>
        <end position="432"/>
    </location>
</feature>
<sequence>MSRTETLIPPNVKAEWVNEDAIVRMVKDEIRSYVEKTGIEVPPSPSHAVGRSSTSQANLKEKIWVSRVAEKDRIVSPVSKPLTGSLPPQFLQQPSQHPISSSGSGNGIGKTTLISSKQNTHMTSNHTAGGGNLPPMNTNAIDAISAALPLQSSSGNGHTPQSPQRPPPYNAIFTTASQGRLASPKLSRNRSPPRPSGGFHLPHRPTPTEVAAQAGIEKAQQEPQAPPRQTRQSASPPPRVPSTHLSPHQISSSTAAAPVGPPQSLHGGARPLAALGSVTGHTDVLRPVPRPLPDFLGTQADVHPSSGSLELHRGVRMSLRDGGSPIRGAPAETSTGVCSPPPPPAPRSQLRLLGNTGAREREWDVGRLLGNTGAREREWDVGRGRSSADGNTGAREREWDVGRLLGNTGAREREWDVGRSSADERPRAEVVKGRRPSRPGTLVRESEEREKGNSRPRHLSASASSPLLTASAQRIVGGSRPRQQGLMRSYEEREDEKEKEKKNRGYQRGGVRRVSSSFLHRDGNVDETADCRERLKSVDDDQARRERERGREGRNERRRDSDRQGGKESYEGSLVLCEHSEGGGGIDRSRLSSGSSGGTTSGSGNLRRRYSITREREGEEGESGDGRGRRVHGRQQGLEEKERGSQGEGRSKGRALRRERSSSLFSAVSSSSVPHGKEGSNPKRNSKEGRERERDAGKKEAEPTGVLTRGRRLVHSPSLSDHDRPSSPLSDPTKEKERKGGRGRRRERLRDCEGNEERLRRPSSTVSSKSSGDLSDSTATQRESRRRKEGRRESNPKTSSSMGEKTQQERQLHDSSKISRRPLPMQTPSASTDSSSSSSPPSEAGRVSDNAAARRRGGRKRVEPQAQVSRGRLHTKEQKKPQPRSRPSPSSSSSSPSPLSPGQRRNDRKSSPDYAERETGGRRGREHGHMNLSPPDKRKKKKKSSGTEEESDSPKGCRSYEQKEKEKDHQSRKRHSSSHKVSPEICSRSRSRSRGDRPRASSRSPHMTRQRSPSHPRRQSSSPEDDSLFLSLSSPVCVPGRSRFSRGRDDTHKRSDSALSEHSVSSSQSEEGKGRGRGRGGRRDKSRQGKKGRKNRQNQKTETKESSSHDSDTEKSTVPRRGRKQTSQNTDSDTEPKRRDAASHQPAASPARRAGVTGSGYSFHKNGERVQVTEQEARTKKMRMRTGREKGGETEVSKKSVSEGEKEKRSCKPGQPSRHSTNSTDTAADAPRSCEDACLQTDTVRPSTRSVAVGDSHRAVLTGRGGQKAREGSISTRMSIDSRLPTVPEAGPPGSGVHGAEKAAVRREEGGGDKKSADKCNMVMRFQSQSEERKGSSSEGLGGGTHGGSVRVAAAAVPMAEGMRAGASTAASRGMASTTAETHVDRSLSLQGATPSAQLVRLAEKTAVAEVGGKVEGGWSPGFRLHRQNSASDGSMTLKTGKHLKNSVPKVLPDCASPAIGVVRQMAREGTDASELPFNSPPPPTSPLTTARRGSVHVPLSSRRVSAAGLEADRKAREAGHTLPNAADFIEQRTKYLHKSTIASSLDKKDASTLLPTGAQVKPVLPGNVRPMEEEDDTYLNRRFPAVVRSPPEAVTHEVHLAPKYITSSQKMRKQSLPDSVTGQDAWKDDSPIRGRERIGQSLKWGVATAATAEAGEGGIPEGSHPARRMKDRTRIVNAAASGGFVNTISEDDYYFAKRLSPDLVKPNHSGIGERGQFVGRVSMHEMARTLSLPFPDPVTAAAALADGAALAPRLPEILLKHLQALKQEEGGGVPEDNHPIPRDSARSRPEGDSECDSDRRTHAAQEKEAKQELRNILRRVSVTGSPLPSPHRDNAHANEPGRGRLDSIAGTSQMRIAIAGKGGVVQQFGPGIGAPLTSTRVAVVPGVKDRANHGGHYRDPRTATLSPTGVAGRVFIQDGTPSKYFTAPIAPGMPASSVVVFEKGHQCSKYDHFPIGSGPNPANREEKKDTLLNRSFKIGANSKADKSTAMLAKRTGGSRGRQGSVGGSRTGSVSIAPSRDRGGDAQAGSEKEGVLRPPTTVFTEESNALIKKETVVSNHSADIGGEGGARTQTPTEEAEMGEAWGLS</sequence>
<feature type="compositionally biased region" description="Low complexity" evidence="1">
    <location>
        <begin position="85"/>
        <end position="103"/>
    </location>
</feature>
<feature type="compositionally biased region" description="Low complexity" evidence="1">
    <location>
        <begin position="885"/>
        <end position="901"/>
    </location>
</feature>
<feature type="region of interest" description="Disordered" evidence="1">
    <location>
        <begin position="79"/>
        <end position="112"/>
    </location>
</feature>
<feature type="compositionally biased region" description="Low complexity" evidence="1">
    <location>
        <begin position="459"/>
        <end position="472"/>
    </location>
</feature>
<organism evidence="2">
    <name type="scientific">Chromera velia CCMP2878</name>
    <dbReference type="NCBI Taxonomy" id="1169474"/>
    <lineage>
        <taxon>Eukaryota</taxon>
        <taxon>Sar</taxon>
        <taxon>Alveolata</taxon>
        <taxon>Colpodellida</taxon>
        <taxon>Chromeraceae</taxon>
        <taxon>Chromera</taxon>
    </lineage>
</organism>
<feature type="compositionally biased region" description="Basic and acidic residues" evidence="1">
    <location>
        <begin position="904"/>
        <end position="929"/>
    </location>
</feature>
<feature type="compositionally biased region" description="Basic residues" evidence="1">
    <location>
        <begin position="1088"/>
        <end position="1097"/>
    </location>
</feature>
<feature type="compositionally biased region" description="Basic and acidic residues" evidence="1">
    <location>
        <begin position="444"/>
        <end position="453"/>
    </location>
</feature>
<feature type="compositionally biased region" description="Polar residues" evidence="1">
    <location>
        <begin position="243"/>
        <end position="255"/>
    </location>
</feature>
<feature type="compositionally biased region" description="Low complexity" evidence="1">
    <location>
        <begin position="763"/>
        <end position="777"/>
    </location>
</feature>
<feature type="region of interest" description="Disordered" evidence="1">
    <location>
        <begin position="1470"/>
        <end position="1500"/>
    </location>
</feature>
<feature type="compositionally biased region" description="Polar residues" evidence="1">
    <location>
        <begin position="150"/>
        <end position="162"/>
    </location>
</feature>
<feature type="compositionally biased region" description="Polar residues" evidence="1">
    <location>
        <begin position="1217"/>
        <end position="1226"/>
    </location>
</feature>
<feature type="compositionally biased region" description="Basic and acidic residues" evidence="1">
    <location>
        <begin position="952"/>
        <end position="969"/>
    </location>
</feature>
<reference evidence="2" key="1">
    <citation type="submission" date="2014-11" db="EMBL/GenBank/DDBJ databases">
        <authorList>
            <person name="Otto D Thomas"/>
            <person name="Naeem Raeece"/>
        </authorList>
    </citation>
    <scope>NUCLEOTIDE SEQUENCE</scope>
</reference>
<feature type="compositionally biased region" description="Low complexity" evidence="1">
    <location>
        <begin position="662"/>
        <end position="672"/>
    </location>
</feature>
<feature type="region of interest" description="Disordered" evidence="1">
    <location>
        <begin position="1979"/>
        <end position="2088"/>
    </location>
</feature>
<evidence type="ECO:0000256" key="1">
    <source>
        <dbReference type="SAM" id="MobiDB-lite"/>
    </source>
</evidence>
<feature type="compositionally biased region" description="Basic and acidic residues" evidence="1">
    <location>
        <begin position="1099"/>
        <end position="1117"/>
    </location>
</feature>
<feature type="compositionally biased region" description="Basic and acidic residues" evidence="1">
    <location>
        <begin position="675"/>
        <end position="702"/>
    </location>
</feature>
<proteinExistence type="predicted"/>
<feature type="region of interest" description="Disordered" evidence="1">
    <location>
        <begin position="371"/>
        <end position="1347"/>
    </location>
</feature>